<comment type="caution">
    <text evidence="2">The sequence shown here is derived from an EMBL/GenBank/DDBJ whole genome shotgun (WGS) entry which is preliminary data.</text>
</comment>
<dbReference type="EMBL" id="BNCQ01000010">
    <property type="protein sequence ID" value="GIM02087.1"/>
    <property type="molecule type" value="Genomic_DNA"/>
</dbReference>
<dbReference type="OrthoDB" id="528096at2759"/>
<evidence type="ECO:0000313" key="3">
    <source>
        <dbReference type="Proteomes" id="UP000722791"/>
    </source>
</evidence>
<sequence>MNLYHVFQCECALSYCQANLFLCAASMSNDQEREAAALSSDAHHSHSSLPWGIVLDNVWAHLRSAERAAVVETCKEALTAVRQRLQTHVNYYVSRSLATFLMRTGRDALKSRYPFANRLTLRYDPEVMEEVDGGPSNSEERARTAGSVLAAMGAHDGIKTCCLDYWDYVLQSAMYSLLSALPSLESLEIHQAFRLDLEMLLLPGITGLTSLVAKAEHILMAPDMLRSAPVLTQLRDLRLSQLQVNDQPSDNLICQALGTLTSLTRLELVTFSAATRQGMVALKGIHNETLRPHPLARLPSTLGALSRLRVLLISDEHMEKRTANAILGSLTALTGLEELVMPEARTREEGWAALQQLTSLTWVHLYSIELKGQARAKAPGSITWWRRLRLEDTCLPELAAFMPVPGLETFIATFYMRYGEEPMPPKDFAGMDRVMSTLGAAREVRLWLDIDCDIWAGLSQILGRLPGLAEVVVRAYHPHPLESRDLAALVGAATQLQYLDLNNSAIDDEGLLPLGDLQQLKKVCLGLAAREGQEGHTPEAVKWLAKIMAGRRQPSLIVAPHLLDCELEDLEAWQSEDPVTRGSVTVAEALPDLELPPPGDPGVFAGPFFRSGAAAGGGRAREAPGSEGWDGPRHGMMSNDSGSGGTGGIGPTGLGLGVGSLKYSFVDPDDALVLLSNNIDEFYRRVDL</sequence>
<dbReference type="SUPFAM" id="SSF52047">
    <property type="entry name" value="RNI-like"/>
    <property type="match status" value="1"/>
</dbReference>
<proteinExistence type="predicted"/>
<dbReference type="Proteomes" id="UP000722791">
    <property type="component" value="Unassembled WGS sequence"/>
</dbReference>
<gene>
    <name evidence="2" type="ORF">Vretimale_6808</name>
</gene>
<accession>A0A8J4G8G0</accession>
<reference evidence="2" key="1">
    <citation type="journal article" date="2021" name="Proc. Natl. Acad. Sci. U.S.A.">
        <title>Three genomes in the algal genus Volvox reveal the fate of a haploid sex-determining region after a transition to homothallism.</title>
        <authorList>
            <person name="Yamamoto K."/>
            <person name="Hamaji T."/>
            <person name="Kawai-Toyooka H."/>
            <person name="Matsuzaki R."/>
            <person name="Takahashi F."/>
            <person name="Nishimura Y."/>
            <person name="Kawachi M."/>
            <person name="Noguchi H."/>
            <person name="Minakuchi Y."/>
            <person name="Umen J.G."/>
            <person name="Toyoda A."/>
            <person name="Nozaki H."/>
        </authorList>
    </citation>
    <scope>NUCLEOTIDE SEQUENCE</scope>
    <source>
        <strain evidence="2">NIES-3785</strain>
    </source>
</reference>
<dbReference type="GO" id="GO:0005930">
    <property type="term" value="C:axoneme"/>
    <property type="evidence" value="ECO:0007669"/>
    <property type="project" value="UniProtKB-SubCell"/>
</dbReference>
<dbReference type="InterPro" id="IPR032675">
    <property type="entry name" value="LRR_dom_sf"/>
</dbReference>
<dbReference type="Gene3D" id="3.80.10.10">
    <property type="entry name" value="Ribonuclease Inhibitor"/>
    <property type="match status" value="1"/>
</dbReference>
<comment type="subcellular location">
    <subcellularLocation>
        <location evidence="1">Cytoplasm</location>
        <location evidence="1">Cytoskeleton</location>
        <location evidence="1">Cilium axoneme</location>
    </subcellularLocation>
</comment>
<dbReference type="AlphaFoldDB" id="A0A8J4G8G0"/>
<evidence type="ECO:0000313" key="2">
    <source>
        <dbReference type="EMBL" id="GIM02087.1"/>
    </source>
</evidence>
<evidence type="ECO:0000256" key="1">
    <source>
        <dbReference type="ARBA" id="ARBA00004430"/>
    </source>
</evidence>
<organism evidence="2 3">
    <name type="scientific">Volvox reticuliferus</name>
    <dbReference type="NCBI Taxonomy" id="1737510"/>
    <lineage>
        <taxon>Eukaryota</taxon>
        <taxon>Viridiplantae</taxon>
        <taxon>Chlorophyta</taxon>
        <taxon>core chlorophytes</taxon>
        <taxon>Chlorophyceae</taxon>
        <taxon>CS clade</taxon>
        <taxon>Chlamydomonadales</taxon>
        <taxon>Volvocaceae</taxon>
        <taxon>Volvox</taxon>
    </lineage>
</organism>
<name>A0A8J4G8G0_9CHLO</name>
<protein>
    <submittedName>
        <fullName evidence="2">Uncharacterized protein</fullName>
    </submittedName>
</protein>